<proteinExistence type="predicted"/>
<gene>
    <name evidence="2" type="ORF">GOBAR_AA25450</name>
</gene>
<feature type="compositionally biased region" description="Basic and acidic residues" evidence="1">
    <location>
        <begin position="10"/>
        <end position="25"/>
    </location>
</feature>
<evidence type="ECO:0000313" key="3">
    <source>
        <dbReference type="Proteomes" id="UP000239757"/>
    </source>
</evidence>
<reference evidence="2 3" key="1">
    <citation type="submission" date="2015-01" db="EMBL/GenBank/DDBJ databases">
        <title>Genome of allotetraploid Gossypium barbadense reveals genomic plasticity and fiber elongation in cotton evolution.</title>
        <authorList>
            <person name="Chen X."/>
            <person name="Liu X."/>
            <person name="Zhao B."/>
            <person name="Zheng H."/>
            <person name="Hu Y."/>
            <person name="Lu G."/>
            <person name="Yang C."/>
            <person name="Chen J."/>
            <person name="Shan C."/>
            <person name="Zhang L."/>
            <person name="Zhou Y."/>
            <person name="Wang L."/>
            <person name="Guo W."/>
            <person name="Bai Y."/>
            <person name="Ruan J."/>
            <person name="Shangguan X."/>
            <person name="Mao Y."/>
            <person name="Jiang J."/>
            <person name="Zhu Y."/>
            <person name="Lei J."/>
            <person name="Kang H."/>
            <person name="Chen S."/>
            <person name="He X."/>
            <person name="Wang R."/>
            <person name="Wang Y."/>
            <person name="Chen J."/>
            <person name="Wang L."/>
            <person name="Yu S."/>
            <person name="Wang B."/>
            <person name="Wei J."/>
            <person name="Song S."/>
            <person name="Lu X."/>
            <person name="Gao Z."/>
            <person name="Gu W."/>
            <person name="Deng X."/>
            <person name="Ma D."/>
            <person name="Wang S."/>
            <person name="Liang W."/>
            <person name="Fang L."/>
            <person name="Cai C."/>
            <person name="Zhu X."/>
            <person name="Zhou B."/>
            <person name="Zhang Y."/>
            <person name="Chen Z."/>
            <person name="Xu S."/>
            <person name="Zhu R."/>
            <person name="Wang S."/>
            <person name="Zhang T."/>
            <person name="Zhao G."/>
        </authorList>
    </citation>
    <scope>NUCLEOTIDE SEQUENCE [LARGE SCALE GENOMIC DNA]</scope>
    <source>
        <strain evidence="3">cv. Xinhai21</strain>
        <tissue evidence="2">Leaf</tissue>
    </source>
</reference>
<evidence type="ECO:0000256" key="1">
    <source>
        <dbReference type="SAM" id="MobiDB-lite"/>
    </source>
</evidence>
<dbReference type="EMBL" id="KZ666337">
    <property type="protein sequence ID" value="PPR95219.1"/>
    <property type="molecule type" value="Genomic_DNA"/>
</dbReference>
<name>A0A2P5WVY1_GOSBA</name>
<sequence>MALASLNRVKVRDTNDSSNNGDKHNTASSNAKQEVLERRVGVAAIDECLSGSGLRKGLGMETLVWVVGESGSAIETAEVEAIGALDTVKWAGQESPRMSPKPKAPKETLRLFFCHHQARRDSTWTPREHCTWVCMRHPIVKPAEVPLSLSRDPTEEEPKLKQHQKLSR</sequence>
<dbReference type="AlphaFoldDB" id="A0A2P5WVY1"/>
<accession>A0A2P5WVY1</accession>
<feature type="region of interest" description="Disordered" evidence="1">
    <location>
        <begin position="145"/>
        <end position="168"/>
    </location>
</feature>
<evidence type="ECO:0000313" key="2">
    <source>
        <dbReference type="EMBL" id="PPR95219.1"/>
    </source>
</evidence>
<dbReference type="Proteomes" id="UP000239757">
    <property type="component" value="Unassembled WGS sequence"/>
</dbReference>
<protein>
    <submittedName>
        <fullName evidence="2">Uncharacterized protein</fullName>
    </submittedName>
</protein>
<feature type="region of interest" description="Disordered" evidence="1">
    <location>
        <begin position="1"/>
        <end position="34"/>
    </location>
</feature>
<organism evidence="2 3">
    <name type="scientific">Gossypium barbadense</name>
    <name type="common">Sea Island cotton</name>
    <name type="synonym">Hibiscus barbadensis</name>
    <dbReference type="NCBI Taxonomy" id="3634"/>
    <lineage>
        <taxon>Eukaryota</taxon>
        <taxon>Viridiplantae</taxon>
        <taxon>Streptophyta</taxon>
        <taxon>Embryophyta</taxon>
        <taxon>Tracheophyta</taxon>
        <taxon>Spermatophyta</taxon>
        <taxon>Magnoliopsida</taxon>
        <taxon>eudicotyledons</taxon>
        <taxon>Gunneridae</taxon>
        <taxon>Pentapetalae</taxon>
        <taxon>rosids</taxon>
        <taxon>malvids</taxon>
        <taxon>Malvales</taxon>
        <taxon>Malvaceae</taxon>
        <taxon>Malvoideae</taxon>
        <taxon>Gossypium</taxon>
    </lineage>
</organism>